<name>A0ABS2CFZ1_9NEIS</name>
<keyword evidence="2" id="KW-1185">Reference proteome</keyword>
<organism evidence="1 2">
    <name type="scientific">Deefgea chitinilytica</name>
    <dbReference type="NCBI Taxonomy" id="570276"/>
    <lineage>
        <taxon>Bacteria</taxon>
        <taxon>Pseudomonadati</taxon>
        <taxon>Pseudomonadota</taxon>
        <taxon>Betaproteobacteria</taxon>
        <taxon>Neisseriales</taxon>
        <taxon>Chitinibacteraceae</taxon>
        <taxon>Deefgea</taxon>
    </lineage>
</organism>
<dbReference type="Proteomes" id="UP001195660">
    <property type="component" value="Unassembled WGS sequence"/>
</dbReference>
<proteinExistence type="predicted"/>
<sequence length="246" mass="29196">MHYAIERETGKKISAIDFEKKHGHKTTEGNEPSLAECPYCHRDLYLRQGTKTLHFWHGSSEYFCPSKEPFGRSYISLTPNRPDPVHAAELRRQFKENWQLHYKELERIVPFLHIKEFISILDEAHKKDIFAYTELQIEDMPYVLALTLDFVPVTSKGKARHFWFRFWYSEQGRSIEELWIRGARKPNLVRASFVPPTSPARFPDYDRDLVKDTEILRKPFLEEKPPQLPSFILETVTKWFSKHPTF</sequence>
<dbReference type="EMBL" id="WOFE01000015">
    <property type="protein sequence ID" value="MBM5573012.1"/>
    <property type="molecule type" value="Genomic_DNA"/>
</dbReference>
<reference evidence="1 2" key="1">
    <citation type="submission" date="2019-11" db="EMBL/GenBank/DDBJ databases">
        <title>Novel Deefgea species.</title>
        <authorList>
            <person name="Han J.-H."/>
        </authorList>
    </citation>
    <scope>NUCLEOTIDE SEQUENCE [LARGE SCALE GENOMIC DNA]</scope>
    <source>
        <strain evidence="1 2">LMG 24817</strain>
    </source>
</reference>
<accession>A0ABS2CFZ1</accession>
<dbReference type="RefSeq" id="WP_203572339.1">
    <property type="nucleotide sequence ID" value="NZ_WOFE01000015.1"/>
</dbReference>
<evidence type="ECO:0000313" key="1">
    <source>
        <dbReference type="EMBL" id="MBM5573012.1"/>
    </source>
</evidence>
<comment type="caution">
    <text evidence="1">The sequence shown here is derived from an EMBL/GenBank/DDBJ whole genome shotgun (WGS) entry which is preliminary data.</text>
</comment>
<evidence type="ECO:0008006" key="3">
    <source>
        <dbReference type="Google" id="ProtNLM"/>
    </source>
</evidence>
<protein>
    <recommendedName>
        <fullName evidence="3">Competence protein CoiA</fullName>
    </recommendedName>
</protein>
<gene>
    <name evidence="1" type="ORF">GM173_15680</name>
</gene>
<evidence type="ECO:0000313" key="2">
    <source>
        <dbReference type="Proteomes" id="UP001195660"/>
    </source>
</evidence>